<accession>A0ACC0NEY6</accession>
<evidence type="ECO:0000313" key="2">
    <source>
        <dbReference type="Proteomes" id="UP001062846"/>
    </source>
</evidence>
<organism evidence="1 2">
    <name type="scientific">Rhododendron molle</name>
    <name type="common">Chinese azalea</name>
    <name type="synonym">Azalea mollis</name>
    <dbReference type="NCBI Taxonomy" id="49168"/>
    <lineage>
        <taxon>Eukaryota</taxon>
        <taxon>Viridiplantae</taxon>
        <taxon>Streptophyta</taxon>
        <taxon>Embryophyta</taxon>
        <taxon>Tracheophyta</taxon>
        <taxon>Spermatophyta</taxon>
        <taxon>Magnoliopsida</taxon>
        <taxon>eudicotyledons</taxon>
        <taxon>Gunneridae</taxon>
        <taxon>Pentapetalae</taxon>
        <taxon>asterids</taxon>
        <taxon>Ericales</taxon>
        <taxon>Ericaceae</taxon>
        <taxon>Ericoideae</taxon>
        <taxon>Rhodoreae</taxon>
        <taxon>Rhododendron</taxon>
    </lineage>
</organism>
<gene>
    <name evidence="1" type="ORF">RHMOL_Rhmol06G0214900</name>
</gene>
<keyword evidence="2" id="KW-1185">Reference proteome</keyword>
<evidence type="ECO:0000313" key="1">
    <source>
        <dbReference type="EMBL" id="KAI8551795.1"/>
    </source>
</evidence>
<comment type="caution">
    <text evidence="1">The sequence shown here is derived from an EMBL/GenBank/DDBJ whole genome shotgun (WGS) entry which is preliminary data.</text>
</comment>
<reference evidence="1" key="1">
    <citation type="submission" date="2022-02" db="EMBL/GenBank/DDBJ databases">
        <title>Plant Genome Project.</title>
        <authorList>
            <person name="Zhang R.-G."/>
        </authorList>
    </citation>
    <scope>NUCLEOTIDE SEQUENCE</scope>
    <source>
        <strain evidence="1">AT1</strain>
    </source>
</reference>
<sequence length="83" mass="9715">MSFRHISRVCLRAVQGLKDHNSKTMIKPPQAKPRSESDHPTHPRKFSGVLEPEMRRVDGVDKRRLREAEKADQLFHLIYWGPN</sequence>
<proteinExistence type="predicted"/>
<dbReference type="Proteomes" id="UP001062846">
    <property type="component" value="Chromosome 6"/>
</dbReference>
<protein>
    <submittedName>
        <fullName evidence="1">Uncharacterized protein</fullName>
    </submittedName>
</protein>
<dbReference type="EMBL" id="CM046393">
    <property type="protein sequence ID" value="KAI8551795.1"/>
    <property type="molecule type" value="Genomic_DNA"/>
</dbReference>
<name>A0ACC0NEY6_RHOML</name>